<evidence type="ECO:0000313" key="2">
    <source>
        <dbReference type="EMBL" id="CAE0108534.1"/>
    </source>
</evidence>
<keyword evidence="1" id="KW-0812">Transmembrane</keyword>
<accession>A0A7S3ANG5</accession>
<evidence type="ECO:0000256" key="1">
    <source>
        <dbReference type="SAM" id="Phobius"/>
    </source>
</evidence>
<feature type="transmembrane region" description="Helical" evidence="1">
    <location>
        <begin position="51"/>
        <end position="69"/>
    </location>
</feature>
<gene>
    <name evidence="2" type="ORF">HERI1096_LOCUS9194</name>
</gene>
<evidence type="ECO:0008006" key="3">
    <source>
        <dbReference type="Google" id="ProtNLM"/>
    </source>
</evidence>
<dbReference type="InterPro" id="IPR003774">
    <property type="entry name" value="AlgH-like"/>
</dbReference>
<dbReference type="Pfam" id="PF02622">
    <property type="entry name" value="DUF179"/>
    <property type="match status" value="1"/>
</dbReference>
<name>A0A7S3ANG5_9EUKA</name>
<dbReference type="Gene3D" id="3.40.1740.10">
    <property type="entry name" value="VC0467-like"/>
    <property type="match status" value="1"/>
</dbReference>
<keyword evidence="1" id="KW-0472">Membrane</keyword>
<feature type="transmembrane region" description="Helical" evidence="1">
    <location>
        <begin position="20"/>
        <end position="39"/>
    </location>
</feature>
<sequence length="263" mass="27879">MVGPPPSDSPPDSLPAPLFAFGRIFVRHPIISFAVLGAVTTWHRLAASSAFLLVLAAAASIGALAARLFPDGVRVIRQGETIAGLGAGALLVSTDLMGGGSIFDRSVILITDFDPDIGTRGFILNLPSPTTAAVQRALPGLPGLPTVAHGIGGPVTMNELTILHRFPDVPGSRPLGDNLFLDGDADMIRQRAAAHAATHHHDDDGKARVQVFRGHAGWSPRQLEGEIRAGAWKWAPRPVGRHLVLALDLDTMWRRATAAFDDF</sequence>
<dbReference type="PANTHER" id="PTHR30327">
    <property type="entry name" value="UNCHARACTERIZED PROTEIN YQGE"/>
    <property type="match status" value="1"/>
</dbReference>
<dbReference type="GO" id="GO:0005829">
    <property type="term" value="C:cytosol"/>
    <property type="evidence" value="ECO:0007669"/>
    <property type="project" value="TreeGrafter"/>
</dbReference>
<protein>
    <recommendedName>
        <fullName evidence="3">YqgE/AlgH family protein</fullName>
    </recommendedName>
</protein>
<dbReference type="EMBL" id="HBHX01016422">
    <property type="protein sequence ID" value="CAE0108534.1"/>
    <property type="molecule type" value="Transcribed_RNA"/>
</dbReference>
<reference evidence="2" key="1">
    <citation type="submission" date="2021-01" db="EMBL/GenBank/DDBJ databases">
        <authorList>
            <person name="Corre E."/>
            <person name="Pelletier E."/>
            <person name="Niang G."/>
            <person name="Scheremetjew M."/>
            <person name="Finn R."/>
            <person name="Kale V."/>
            <person name="Holt S."/>
            <person name="Cochrane G."/>
            <person name="Meng A."/>
            <person name="Brown T."/>
            <person name="Cohen L."/>
        </authorList>
    </citation>
    <scope>NUCLEOTIDE SEQUENCE</scope>
    <source>
        <strain evidence="2">CCMP281</strain>
    </source>
</reference>
<proteinExistence type="predicted"/>
<dbReference type="PANTHER" id="PTHR30327:SF1">
    <property type="entry name" value="UPF0301 PROTEIN YQGE"/>
    <property type="match status" value="1"/>
</dbReference>
<organism evidence="2">
    <name type="scientific">Haptolina ericina</name>
    <dbReference type="NCBI Taxonomy" id="156174"/>
    <lineage>
        <taxon>Eukaryota</taxon>
        <taxon>Haptista</taxon>
        <taxon>Haptophyta</taxon>
        <taxon>Prymnesiophyceae</taxon>
        <taxon>Prymnesiales</taxon>
        <taxon>Prymnesiaceae</taxon>
        <taxon>Haptolina</taxon>
    </lineage>
</organism>
<keyword evidence="1" id="KW-1133">Transmembrane helix</keyword>
<dbReference type="SUPFAM" id="SSF143456">
    <property type="entry name" value="VC0467-like"/>
    <property type="match status" value="1"/>
</dbReference>
<dbReference type="AlphaFoldDB" id="A0A7S3ANG5"/>